<dbReference type="PANTHER" id="PTHR35177:SF2">
    <property type="entry name" value="HYDROGENASE MATURATION FACTOR HYBG"/>
    <property type="match status" value="1"/>
</dbReference>
<dbReference type="NCBIfam" id="TIGR00074">
    <property type="entry name" value="hypC_hupF"/>
    <property type="match status" value="1"/>
</dbReference>
<dbReference type="Gene3D" id="2.30.30.140">
    <property type="match status" value="1"/>
</dbReference>
<dbReference type="InterPro" id="IPR001109">
    <property type="entry name" value="Hydrogenase_HupF/HypC"/>
</dbReference>
<proteinExistence type="inferred from homology"/>
<dbReference type="RefSeq" id="WP_207216552.1">
    <property type="nucleotide sequence ID" value="NZ_SGWX01000001.1"/>
</dbReference>
<sequence length="134" mass="14359">MLFVRIDALLGDRDASRAAGRGRPGATMSRFTVEREDVRMCLGIPGRIVRVWDDQGTRMADVDFGGATKDVCLAYLPHARAGQYTIVHAGFGLTLVDEASAVESLRVFHELGMLEDELGIPSRAGSPGRVSAAG</sequence>
<name>A0A4Q7M6V8_9MICO</name>
<dbReference type="EMBL" id="SGWX01000001">
    <property type="protein sequence ID" value="RZS62823.1"/>
    <property type="molecule type" value="Genomic_DNA"/>
</dbReference>
<dbReference type="GO" id="GO:0051604">
    <property type="term" value="P:protein maturation"/>
    <property type="evidence" value="ECO:0007669"/>
    <property type="project" value="TreeGrafter"/>
</dbReference>
<dbReference type="PRINTS" id="PR00445">
    <property type="entry name" value="HUPFHYPC"/>
</dbReference>
<reference evidence="2 3" key="1">
    <citation type="submission" date="2019-02" db="EMBL/GenBank/DDBJ databases">
        <title>Sequencing the genomes of 1000 actinobacteria strains.</title>
        <authorList>
            <person name="Klenk H.-P."/>
        </authorList>
    </citation>
    <scope>NUCLEOTIDE SEQUENCE [LARGE SCALE GENOMIC DNA]</scope>
    <source>
        <strain evidence="2 3">DSM 16932</strain>
    </source>
</reference>
<dbReference type="Proteomes" id="UP000293852">
    <property type="component" value="Unassembled WGS sequence"/>
</dbReference>
<dbReference type="GO" id="GO:0005506">
    <property type="term" value="F:iron ion binding"/>
    <property type="evidence" value="ECO:0007669"/>
    <property type="project" value="TreeGrafter"/>
</dbReference>
<dbReference type="PANTHER" id="PTHR35177">
    <property type="entry name" value="HYDROGENASE MATURATION FACTOR HYBG"/>
    <property type="match status" value="1"/>
</dbReference>
<accession>A0A4Q7M6V8</accession>
<comment type="caution">
    <text evidence="2">The sequence shown here is derived from an EMBL/GenBank/DDBJ whole genome shotgun (WGS) entry which is preliminary data.</text>
</comment>
<protein>
    <submittedName>
        <fullName evidence="2">Hydrogenase assembly chaperone HypC/HupF</fullName>
    </submittedName>
</protein>
<dbReference type="GO" id="GO:1902670">
    <property type="term" value="F:carbon dioxide binding"/>
    <property type="evidence" value="ECO:0007669"/>
    <property type="project" value="TreeGrafter"/>
</dbReference>
<evidence type="ECO:0000313" key="3">
    <source>
        <dbReference type="Proteomes" id="UP000293852"/>
    </source>
</evidence>
<dbReference type="SUPFAM" id="SSF159127">
    <property type="entry name" value="HupF/HypC-like"/>
    <property type="match status" value="1"/>
</dbReference>
<dbReference type="Pfam" id="PF01455">
    <property type="entry name" value="HupF_HypC"/>
    <property type="match status" value="1"/>
</dbReference>
<gene>
    <name evidence="2" type="ORF">EV386_3176</name>
</gene>
<keyword evidence="3" id="KW-1185">Reference proteome</keyword>
<dbReference type="AlphaFoldDB" id="A0A4Q7M6V8"/>
<organism evidence="2 3">
    <name type="scientific">Xylanimonas ulmi</name>
    <dbReference type="NCBI Taxonomy" id="228973"/>
    <lineage>
        <taxon>Bacteria</taxon>
        <taxon>Bacillati</taxon>
        <taxon>Actinomycetota</taxon>
        <taxon>Actinomycetes</taxon>
        <taxon>Micrococcales</taxon>
        <taxon>Promicromonosporaceae</taxon>
        <taxon>Xylanimonas</taxon>
    </lineage>
</organism>
<evidence type="ECO:0000313" key="2">
    <source>
        <dbReference type="EMBL" id="RZS62823.1"/>
    </source>
</evidence>
<evidence type="ECO:0000256" key="1">
    <source>
        <dbReference type="ARBA" id="ARBA00006018"/>
    </source>
</evidence>
<comment type="similarity">
    <text evidence="1">Belongs to the HupF/HypC family.</text>
</comment>